<dbReference type="Pfam" id="PF11776">
    <property type="entry name" value="RcnB"/>
    <property type="match status" value="1"/>
</dbReference>
<evidence type="ECO:0000256" key="2">
    <source>
        <dbReference type="SAM" id="SignalP"/>
    </source>
</evidence>
<accession>A0ABS5RZT6</accession>
<feature type="region of interest" description="Disordered" evidence="1">
    <location>
        <begin position="26"/>
        <end position="53"/>
    </location>
</feature>
<gene>
    <name evidence="3" type="ORF">JYU29_17775</name>
</gene>
<keyword evidence="4" id="KW-1185">Reference proteome</keyword>
<feature type="chain" id="PRO_5045757331" evidence="2">
    <location>
        <begin position="26"/>
        <end position="106"/>
    </location>
</feature>
<reference evidence="3 4" key="1">
    <citation type="submission" date="2021-03" db="EMBL/GenBank/DDBJ databases">
        <title>Tianweitania aestuarii sp. nov., isolated from a tidal flat.</title>
        <authorList>
            <person name="Park S."/>
            <person name="Yoon J.-H."/>
        </authorList>
    </citation>
    <scope>NUCLEOTIDE SEQUENCE [LARGE SCALE GENOMIC DNA]</scope>
    <source>
        <strain evidence="3 4">BSSL-BM11</strain>
    </source>
</reference>
<organism evidence="3 4">
    <name type="scientific">Tianweitania aestuarii</name>
    <dbReference type="NCBI Taxonomy" id="2814886"/>
    <lineage>
        <taxon>Bacteria</taxon>
        <taxon>Pseudomonadati</taxon>
        <taxon>Pseudomonadota</taxon>
        <taxon>Alphaproteobacteria</taxon>
        <taxon>Hyphomicrobiales</taxon>
        <taxon>Phyllobacteriaceae</taxon>
        <taxon>Tianweitania</taxon>
    </lineage>
</organism>
<feature type="signal peptide" evidence="2">
    <location>
        <begin position="1"/>
        <end position="25"/>
    </location>
</feature>
<evidence type="ECO:0000256" key="1">
    <source>
        <dbReference type="SAM" id="MobiDB-lite"/>
    </source>
</evidence>
<dbReference type="Gene3D" id="3.10.450.160">
    <property type="entry name" value="inner membrane protein cigr"/>
    <property type="match status" value="1"/>
</dbReference>
<dbReference type="RefSeq" id="WP_213986198.1">
    <property type="nucleotide sequence ID" value="NZ_JAFMNX010000006.1"/>
</dbReference>
<protein>
    <submittedName>
        <fullName evidence="3">RcnB family protein</fullName>
    </submittedName>
</protein>
<dbReference type="EMBL" id="JAFMNX010000006">
    <property type="protein sequence ID" value="MBS9722548.1"/>
    <property type="molecule type" value="Genomic_DNA"/>
</dbReference>
<evidence type="ECO:0000313" key="4">
    <source>
        <dbReference type="Proteomes" id="UP001297272"/>
    </source>
</evidence>
<sequence length="106" mass="12302">MSKFFTRLVLSTAAVAMLAVPMAQAQSRHDTRQGHHYSQKKHHDAKRHNWKRGERVSDWRKRAAIRDYRRHGLRAPNRGQHWVKVDNHYLLITLATGIVASIATAR</sequence>
<evidence type="ECO:0000313" key="3">
    <source>
        <dbReference type="EMBL" id="MBS9722548.1"/>
    </source>
</evidence>
<keyword evidence="2" id="KW-0732">Signal</keyword>
<name>A0ABS5RZT6_9HYPH</name>
<dbReference type="InterPro" id="IPR024572">
    <property type="entry name" value="RcnB"/>
</dbReference>
<dbReference type="Proteomes" id="UP001297272">
    <property type="component" value="Unassembled WGS sequence"/>
</dbReference>
<comment type="caution">
    <text evidence="3">The sequence shown here is derived from an EMBL/GenBank/DDBJ whole genome shotgun (WGS) entry which is preliminary data.</text>
</comment>
<proteinExistence type="predicted"/>
<feature type="compositionally biased region" description="Basic residues" evidence="1">
    <location>
        <begin position="34"/>
        <end position="50"/>
    </location>
</feature>